<dbReference type="InterPro" id="IPR036085">
    <property type="entry name" value="PAZ_dom_sf"/>
</dbReference>
<dbReference type="FunCoup" id="E3NAX2">
    <property type="interactions" value="70"/>
</dbReference>
<dbReference type="InterPro" id="IPR006578">
    <property type="entry name" value="MADF-dom"/>
</dbReference>
<dbReference type="InterPro" id="IPR036397">
    <property type="entry name" value="RNaseH_sf"/>
</dbReference>
<dbReference type="OMA" id="VMTQKVR"/>
<protein>
    <submittedName>
        <fullName evidence="3">CRE-RDE-1 protein</fullName>
    </submittedName>
</protein>
<accession>E3NAX2</accession>
<dbReference type="Pfam" id="PF02171">
    <property type="entry name" value="Piwi"/>
    <property type="match status" value="1"/>
</dbReference>
<dbReference type="SUPFAM" id="SSF53098">
    <property type="entry name" value="Ribonuclease H-like"/>
    <property type="match status" value="1"/>
</dbReference>
<keyword evidence="4" id="KW-1185">Reference proteome</keyword>
<dbReference type="Proteomes" id="UP000008281">
    <property type="component" value="Unassembled WGS sequence"/>
</dbReference>
<dbReference type="eggNOG" id="KOG1041">
    <property type="taxonomic scope" value="Eukaryota"/>
</dbReference>
<organism evidence="4">
    <name type="scientific">Caenorhabditis remanei</name>
    <name type="common">Caenorhabditis vulgaris</name>
    <dbReference type="NCBI Taxonomy" id="31234"/>
    <lineage>
        <taxon>Eukaryota</taxon>
        <taxon>Metazoa</taxon>
        <taxon>Ecdysozoa</taxon>
        <taxon>Nematoda</taxon>
        <taxon>Chromadorea</taxon>
        <taxon>Rhabditida</taxon>
        <taxon>Rhabditina</taxon>
        <taxon>Rhabditomorpha</taxon>
        <taxon>Rhabditoidea</taxon>
        <taxon>Rhabditidae</taxon>
        <taxon>Peloderinae</taxon>
        <taxon>Caenorhabditis</taxon>
    </lineage>
</organism>
<dbReference type="GO" id="GO:0003676">
    <property type="term" value="F:nucleic acid binding"/>
    <property type="evidence" value="ECO:0007669"/>
    <property type="project" value="InterPro"/>
</dbReference>
<dbReference type="SUPFAM" id="SSF101690">
    <property type="entry name" value="PAZ domain"/>
    <property type="match status" value="1"/>
</dbReference>
<dbReference type="PANTHER" id="PTHR22891">
    <property type="entry name" value="EUKARYOTIC TRANSLATION INITIATION FACTOR 2C"/>
    <property type="match status" value="1"/>
</dbReference>
<reference evidence="3" key="1">
    <citation type="submission" date="2007-07" db="EMBL/GenBank/DDBJ databases">
        <title>PCAP assembly of the Caenorhabditis remanei genome.</title>
        <authorList>
            <consortium name="The Caenorhabditis remanei Sequencing Consortium"/>
            <person name="Wilson R.K."/>
        </authorList>
    </citation>
    <scope>NUCLEOTIDE SEQUENCE [LARGE SCALE GENOMIC DNA]</scope>
    <source>
        <strain evidence="3">PB4641</strain>
    </source>
</reference>
<dbReference type="PROSITE" id="PS51029">
    <property type="entry name" value="MADF"/>
    <property type="match status" value="1"/>
</dbReference>
<dbReference type="SMART" id="SM00595">
    <property type="entry name" value="MADF"/>
    <property type="match status" value="1"/>
</dbReference>
<evidence type="ECO:0000259" key="2">
    <source>
        <dbReference type="PROSITE" id="PS51029"/>
    </source>
</evidence>
<proteinExistence type="predicted"/>
<dbReference type="InParanoid" id="E3NAX2"/>
<dbReference type="PROSITE" id="PS50822">
    <property type="entry name" value="PIWI"/>
    <property type="match status" value="1"/>
</dbReference>
<sequence length="1011" mass="118025">MTNSELKFYTHHLDPNMKWFPRPGEKCSGDYYVDKVMLLVNWFKFTKKIYDREYYEYIVEMKKEKRVKNKKTGQTTIKSSEIPILDRPKLFWQHLRHEQSKNPFDIEDYVFDDKDTVYSIHKNETGMNSVMPDPENPNITYILRIQYMGPFRLHFSREDPAKDDLANRSYKFLKAVMTQKVRCAPYMGNEIAIEFAKNFVYEGNSILRIPESFHDPSKFDYSLEIAPRIEAWFGIYIAVKELFDGEPVLNFAIIDKLFYNAPKMSLLDYILLIVDPETQNDERRNRRKQQLRNEKLRVSPFQARQIEKWVENLKLKCCEVWDERLNRMTERHLTFLRLSEYNAVEQTIPIPRGRARDAPIDNVPLSRIYEKNRKEIHFPLLPLAIVKSGNREYSVPLEHLEIHEKPSRYKNMIDHAMKYKFLKQTTRKPHIYKQETIKMLEDLGFSDGELNFVERFELCSELKMISLMGKVLKEPNLVNKENKKISMTPVIRGFQEKQLNVVPEKELCCALFVLRAEDEKEPCVSEEDASLFYKTLIDGCEFRSIRIGTHDNSDARSLLYDPEAKRYGFYKEVPLQYGAANFHAAANDAKSMFDRLLDKDQKILLFIVISERSLNAYGYIKEFCDVTLGVASQHITAETVLKALHQMRPESGVKSKRIFYQIALKINGKLGGVNQELDWSENGEMSVEEKEERRKAPLRMYVGIDVTHPTAGSGIDFSIAGIVASINPGGTVYRNMIVTQEECRPGERPMAHGRERTDILEGKFVQLLRIFAEFRDCDLIRTISMIEDEPMLWDMTDADYKNGEKKDSTWHRLESEVGFLKVNRGYTIKKIWVQMVRDYRASKNKNKAVSGSGLEEMTVNEFPFEKEMSFLGNISSNSIPEPCEESTPSVTKRYSSYQRENMMETPKRRRSSEDVKEETDIDKLIKICTMKLLEPEKPTSPHEENSELLVLINDTMKFLTPSQQLDLKLDIGNLCRNAKLQNSKKSASYSSMAEPSRSGFDDYDFDWQKYN</sequence>
<evidence type="ECO:0000313" key="4">
    <source>
        <dbReference type="Proteomes" id="UP000008281"/>
    </source>
</evidence>
<gene>
    <name evidence="3" type="primary">Cre-rde-1</name>
    <name evidence="3" type="ORF">CRE_06050</name>
</gene>
<name>E3NAX2_CAERE</name>
<dbReference type="AlphaFoldDB" id="E3NAX2"/>
<dbReference type="Gene3D" id="3.40.50.2300">
    <property type="match status" value="1"/>
</dbReference>
<dbReference type="EMBL" id="DS268580">
    <property type="protein sequence ID" value="EFO91716.1"/>
    <property type="molecule type" value="Genomic_DNA"/>
</dbReference>
<feature type="domain" description="Piwi" evidence="1">
    <location>
        <begin position="604"/>
        <end position="742"/>
    </location>
</feature>
<dbReference type="STRING" id="31234.E3NAX2"/>
<dbReference type="Pfam" id="PF10545">
    <property type="entry name" value="MADF_DNA_bdg"/>
    <property type="match status" value="1"/>
</dbReference>
<dbReference type="Gene3D" id="3.30.420.10">
    <property type="entry name" value="Ribonuclease H-like superfamily/Ribonuclease H"/>
    <property type="match status" value="1"/>
</dbReference>
<evidence type="ECO:0000259" key="1">
    <source>
        <dbReference type="PROSITE" id="PS50822"/>
    </source>
</evidence>
<dbReference type="InterPro" id="IPR003165">
    <property type="entry name" value="Piwi"/>
</dbReference>
<dbReference type="InterPro" id="IPR012337">
    <property type="entry name" value="RNaseH-like_sf"/>
</dbReference>
<dbReference type="OrthoDB" id="10252740at2759"/>
<feature type="domain" description="MADF" evidence="2">
    <location>
        <begin position="781"/>
        <end position="876"/>
    </location>
</feature>
<evidence type="ECO:0000313" key="3">
    <source>
        <dbReference type="EMBL" id="EFO91716.1"/>
    </source>
</evidence>
<dbReference type="HOGENOM" id="CLU_297759_0_0_1"/>